<gene>
    <name evidence="1" type="ORF">ICC18_30485</name>
</gene>
<comment type="caution">
    <text evidence="1">The sequence shown here is derived from an EMBL/GenBank/DDBJ whole genome shotgun (WGS) entry which is preliminary data.</text>
</comment>
<dbReference type="EMBL" id="JACVVD010000019">
    <property type="protein sequence ID" value="MBD0384375.1"/>
    <property type="molecule type" value="Genomic_DNA"/>
</dbReference>
<keyword evidence="2" id="KW-1185">Reference proteome</keyword>
<protein>
    <submittedName>
        <fullName evidence="1">Uncharacterized protein</fullName>
    </submittedName>
</protein>
<name>A0A926KUP5_9BACL</name>
<organism evidence="1 2">
    <name type="scientific">Paenibacillus sedimenti</name>
    <dbReference type="NCBI Taxonomy" id="2770274"/>
    <lineage>
        <taxon>Bacteria</taxon>
        <taxon>Bacillati</taxon>
        <taxon>Bacillota</taxon>
        <taxon>Bacilli</taxon>
        <taxon>Bacillales</taxon>
        <taxon>Paenibacillaceae</taxon>
        <taxon>Paenibacillus</taxon>
    </lineage>
</organism>
<evidence type="ECO:0000313" key="2">
    <source>
        <dbReference type="Proteomes" id="UP000650466"/>
    </source>
</evidence>
<dbReference type="AlphaFoldDB" id="A0A926KUP5"/>
<evidence type="ECO:0000313" key="1">
    <source>
        <dbReference type="EMBL" id="MBD0384375.1"/>
    </source>
</evidence>
<sequence length="203" mass="23622">MKKSKGVELYYDPFFGIAINNNKRCIMGKDELLLELKQVLLREVPNAVQKIKLNQGDKVCYISLLGTDYEPVLGLITLGIESYRNSMIEESGTDNKWYLWNSGEMPARYQTGFEDQDQTFQQNQETLMNLFGNEKWEEFWEDCQTLRFEVANKLNTYNWSDIIPISDDFVVYSDWESIDVSNGDLAKSIPQEKIEILVEKCLI</sequence>
<proteinExistence type="predicted"/>
<reference evidence="1" key="1">
    <citation type="submission" date="2020-09" db="EMBL/GenBank/DDBJ databases">
        <title>Draft Genome Sequence of Paenibacillus sp. WST5.</title>
        <authorList>
            <person name="Bao Z."/>
        </authorList>
    </citation>
    <scope>NUCLEOTIDE SEQUENCE</scope>
    <source>
        <strain evidence="1">WST5</strain>
    </source>
</reference>
<accession>A0A926KUP5</accession>
<dbReference type="RefSeq" id="WP_188178155.1">
    <property type="nucleotide sequence ID" value="NZ_JACVVD010000019.1"/>
</dbReference>
<dbReference type="Proteomes" id="UP000650466">
    <property type="component" value="Unassembled WGS sequence"/>
</dbReference>